<keyword evidence="10" id="KW-0520">NAD</keyword>
<dbReference type="GO" id="GO:0005829">
    <property type="term" value="C:cytosol"/>
    <property type="evidence" value="ECO:0007669"/>
    <property type="project" value="TreeGrafter"/>
</dbReference>
<dbReference type="OrthoDB" id="1923613at2759"/>
<gene>
    <name evidence="13" type="primary">ADH1</name>
    <name evidence="13" type="ORF">CR513_59213</name>
</gene>
<evidence type="ECO:0000256" key="11">
    <source>
        <dbReference type="ARBA" id="ARBA00049164"/>
    </source>
</evidence>
<proteinExistence type="inferred from homology"/>
<dbReference type="PANTHER" id="PTHR43880:SF9">
    <property type="entry name" value="ALCOHOL DEHYDROGENASE 1"/>
    <property type="match status" value="1"/>
</dbReference>
<dbReference type="STRING" id="157652.A0A371E8U0"/>
<dbReference type="InterPro" id="IPR036291">
    <property type="entry name" value="NAD(P)-bd_dom_sf"/>
</dbReference>
<keyword evidence="7" id="KW-0479">Metal-binding</keyword>
<evidence type="ECO:0000256" key="6">
    <source>
        <dbReference type="ARBA" id="ARBA00022490"/>
    </source>
</evidence>
<keyword evidence="6" id="KW-0963">Cytoplasm</keyword>
<evidence type="ECO:0000256" key="3">
    <source>
        <dbReference type="ARBA" id="ARBA00008072"/>
    </source>
</evidence>
<dbReference type="GO" id="GO:0046294">
    <property type="term" value="P:formaldehyde catabolic process"/>
    <property type="evidence" value="ECO:0007669"/>
    <property type="project" value="TreeGrafter"/>
</dbReference>
<evidence type="ECO:0000256" key="1">
    <source>
        <dbReference type="ARBA" id="ARBA00001947"/>
    </source>
</evidence>
<dbReference type="SUPFAM" id="SSF51735">
    <property type="entry name" value="NAD(P)-binding Rossmann-fold domains"/>
    <property type="match status" value="1"/>
</dbReference>
<evidence type="ECO:0000256" key="10">
    <source>
        <dbReference type="ARBA" id="ARBA00023027"/>
    </source>
</evidence>
<organism evidence="13 14">
    <name type="scientific">Mucuna pruriens</name>
    <name type="common">Velvet bean</name>
    <name type="synonym">Dolichos pruriens</name>
    <dbReference type="NCBI Taxonomy" id="157652"/>
    <lineage>
        <taxon>Eukaryota</taxon>
        <taxon>Viridiplantae</taxon>
        <taxon>Streptophyta</taxon>
        <taxon>Embryophyta</taxon>
        <taxon>Tracheophyta</taxon>
        <taxon>Spermatophyta</taxon>
        <taxon>Magnoliopsida</taxon>
        <taxon>eudicotyledons</taxon>
        <taxon>Gunneridae</taxon>
        <taxon>Pentapetalae</taxon>
        <taxon>rosids</taxon>
        <taxon>fabids</taxon>
        <taxon>Fabales</taxon>
        <taxon>Fabaceae</taxon>
        <taxon>Papilionoideae</taxon>
        <taxon>50 kb inversion clade</taxon>
        <taxon>NPAAA clade</taxon>
        <taxon>indigoferoid/millettioid clade</taxon>
        <taxon>Phaseoleae</taxon>
        <taxon>Mucuna</taxon>
    </lineage>
</organism>
<name>A0A371E8U0_MUCPR</name>
<dbReference type="AlphaFoldDB" id="A0A371E8U0"/>
<protein>
    <recommendedName>
        <fullName evidence="5">alcohol dehydrogenase</fullName>
        <ecNumber evidence="5">1.1.1.1</ecNumber>
    </recommendedName>
</protein>
<comment type="similarity">
    <text evidence="3">Belongs to the zinc-containing alcohol dehydrogenase family.</text>
</comment>
<keyword evidence="9" id="KW-0560">Oxidoreductase</keyword>
<comment type="catalytic activity">
    <reaction evidence="12">
        <text>a primary alcohol + NAD(+) = an aldehyde + NADH + H(+)</text>
        <dbReference type="Rhea" id="RHEA:10736"/>
        <dbReference type="ChEBI" id="CHEBI:15378"/>
        <dbReference type="ChEBI" id="CHEBI:15734"/>
        <dbReference type="ChEBI" id="CHEBI:17478"/>
        <dbReference type="ChEBI" id="CHEBI:57540"/>
        <dbReference type="ChEBI" id="CHEBI:57945"/>
        <dbReference type="EC" id="1.1.1.1"/>
    </reaction>
</comment>
<dbReference type="PANTHER" id="PTHR43880">
    <property type="entry name" value="ALCOHOL DEHYDROGENASE"/>
    <property type="match status" value="1"/>
</dbReference>
<keyword evidence="14" id="KW-1185">Reference proteome</keyword>
<dbReference type="Gene3D" id="3.40.50.720">
    <property type="entry name" value="NAD(P)-binding Rossmann-like Domain"/>
    <property type="match status" value="1"/>
</dbReference>
<comment type="catalytic activity">
    <reaction evidence="11">
        <text>a secondary alcohol + NAD(+) = a ketone + NADH + H(+)</text>
        <dbReference type="Rhea" id="RHEA:10740"/>
        <dbReference type="ChEBI" id="CHEBI:15378"/>
        <dbReference type="ChEBI" id="CHEBI:17087"/>
        <dbReference type="ChEBI" id="CHEBI:35681"/>
        <dbReference type="ChEBI" id="CHEBI:57540"/>
        <dbReference type="ChEBI" id="CHEBI:57945"/>
        <dbReference type="EC" id="1.1.1.1"/>
    </reaction>
</comment>
<dbReference type="Proteomes" id="UP000257109">
    <property type="component" value="Unassembled WGS sequence"/>
</dbReference>
<evidence type="ECO:0000256" key="12">
    <source>
        <dbReference type="ARBA" id="ARBA00049243"/>
    </source>
</evidence>
<feature type="non-terminal residue" evidence="13">
    <location>
        <position position="1"/>
    </location>
</feature>
<evidence type="ECO:0000313" key="14">
    <source>
        <dbReference type="Proteomes" id="UP000257109"/>
    </source>
</evidence>
<evidence type="ECO:0000256" key="8">
    <source>
        <dbReference type="ARBA" id="ARBA00022833"/>
    </source>
</evidence>
<comment type="subunit">
    <text evidence="4">Homodimer.</text>
</comment>
<dbReference type="GO" id="GO:0004022">
    <property type="term" value="F:alcohol dehydrogenase (NAD+) activity"/>
    <property type="evidence" value="ECO:0007669"/>
    <property type="project" value="UniProtKB-EC"/>
</dbReference>
<comment type="caution">
    <text evidence="13">The sequence shown here is derived from an EMBL/GenBank/DDBJ whole genome shotgun (WGS) entry which is preliminary data.</text>
</comment>
<reference evidence="13" key="1">
    <citation type="submission" date="2018-05" db="EMBL/GenBank/DDBJ databases">
        <title>Draft genome of Mucuna pruriens seed.</title>
        <authorList>
            <person name="Nnadi N.E."/>
            <person name="Vos R."/>
            <person name="Hasami M.H."/>
            <person name="Devisetty U.K."/>
            <person name="Aguiy J.C."/>
        </authorList>
    </citation>
    <scope>NUCLEOTIDE SEQUENCE [LARGE SCALE GENOMIC DNA]</scope>
    <source>
        <strain evidence="13">JCA_2017</strain>
    </source>
</reference>
<dbReference type="GO" id="GO:0051903">
    <property type="term" value="F:S-(hydroxymethyl)glutathione dehydrogenase [NAD(P)+] activity"/>
    <property type="evidence" value="ECO:0007669"/>
    <property type="project" value="TreeGrafter"/>
</dbReference>
<comment type="subcellular location">
    <subcellularLocation>
        <location evidence="2">Cytoplasm</location>
    </subcellularLocation>
</comment>
<sequence>MHSDGKSRFSINGALVNHSVGTSTFSEYTGADSVEQCISNIRIRNSIKCSKTKKGSTVTIFGLGAVGLATGEGERIADASRIIGIDLNPKRFEEGGISVFCTKDTLILPSYVRLDHDKI</sequence>
<comment type="cofactor">
    <cofactor evidence="1">
        <name>Zn(2+)</name>
        <dbReference type="ChEBI" id="CHEBI:29105"/>
    </cofactor>
</comment>
<evidence type="ECO:0000256" key="2">
    <source>
        <dbReference type="ARBA" id="ARBA00004496"/>
    </source>
</evidence>
<dbReference type="GO" id="GO:0008270">
    <property type="term" value="F:zinc ion binding"/>
    <property type="evidence" value="ECO:0007669"/>
    <property type="project" value="TreeGrafter"/>
</dbReference>
<evidence type="ECO:0000256" key="7">
    <source>
        <dbReference type="ARBA" id="ARBA00022723"/>
    </source>
</evidence>
<evidence type="ECO:0000313" key="13">
    <source>
        <dbReference type="EMBL" id="RDX62454.1"/>
    </source>
</evidence>
<keyword evidence="8" id="KW-0862">Zinc</keyword>
<dbReference type="EC" id="1.1.1.1" evidence="5"/>
<dbReference type="Gene3D" id="3.90.180.10">
    <property type="entry name" value="Medium-chain alcohol dehydrogenases, catalytic domain"/>
    <property type="match status" value="1"/>
</dbReference>
<accession>A0A371E8U0</accession>
<evidence type="ECO:0000256" key="9">
    <source>
        <dbReference type="ARBA" id="ARBA00023002"/>
    </source>
</evidence>
<dbReference type="EMBL" id="QJKJ01015484">
    <property type="protein sequence ID" value="RDX62454.1"/>
    <property type="molecule type" value="Genomic_DNA"/>
</dbReference>
<evidence type="ECO:0000256" key="4">
    <source>
        <dbReference type="ARBA" id="ARBA00011738"/>
    </source>
</evidence>
<evidence type="ECO:0000256" key="5">
    <source>
        <dbReference type="ARBA" id="ARBA00013190"/>
    </source>
</evidence>